<dbReference type="NCBIfam" id="TIGR00362">
    <property type="entry name" value="DnaA"/>
    <property type="match status" value="1"/>
</dbReference>
<dbReference type="InterPro" id="IPR003593">
    <property type="entry name" value="AAA+_ATPase"/>
</dbReference>
<feature type="compositionally biased region" description="Pro residues" evidence="12">
    <location>
        <begin position="246"/>
        <end position="256"/>
    </location>
</feature>
<dbReference type="InterPro" id="IPR020591">
    <property type="entry name" value="Chromosome_initiator_DnaA-like"/>
</dbReference>
<feature type="compositionally biased region" description="Low complexity" evidence="12">
    <location>
        <begin position="92"/>
        <end position="110"/>
    </location>
</feature>
<keyword evidence="5 8" id="KW-0067">ATP-binding</keyword>
<dbReference type="EMBL" id="BAAANT010000004">
    <property type="protein sequence ID" value="GAA2134436.1"/>
    <property type="molecule type" value="Genomic_DNA"/>
</dbReference>
<organism evidence="15 16">
    <name type="scientific">Kitasatospora kazusensis</name>
    <dbReference type="NCBI Taxonomy" id="407974"/>
    <lineage>
        <taxon>Bacteria</taxon>
        <taxon>Bacillati</taxon>
        <taxon>Actinomycetota</taxon>
        <taxon>Actinomycetes</taxon>
        <taxon>Kitasatosporales</taxon>
        <taxon>Streptomycetaceae</taxon>
        <taxon>Kitasatospora</taxon>
    </lineage>
</organism>
<feature type="region of interest" description="Domain IV, binds dsDNA" evidence="8">
    <location>
        <begin position="533"/>
        <end position="656"/>
    </location>
</feature>
<feature type="region of interest" description="Domain III, AAA+ region" evidence="8">
    <location>
        <begin position="316"/>
        <end position="532"/>
    </location>
</feature>
<evidence type="ECO:0000256" key="10">
    <source>
        <dbReference type="RuleBase" id="RU000577"/>
    </source>
</evidence>
<evidence type="ECO:0000313" key="16">
    <source>
        <dbReference type="Proteomes" id="UP001422759"/>
    </source>
</evidence>
<feature type="binding site" evidence="8">
    <location>
        <position position="362"/>
    </location>
    <ligand>
        <name>ATP</name>
        <dbReference type="ChEBI" id="CHEBI:30616"/>
    </ligand>
</feature>
<feature type="region of interest" description="Domain I, interacts with DnaA modulators" evidence="8">
    <location>
        <begin position="1"/>
        <end position="131"/>
    </location>
</feature>
<keyword evidence="3 8" id="KW-0235">DNA replication</keyword>
<evidence type="ECO:0000259" key="14">
    <source>
        <dbReference type="SMART" id="SM00760"/>
    </source>
</evidence>
<dbReference type="CDD" id="cd06571">
    <property type="entry name" value="Bac_DnaA_C"/>
    <property type="match status" value="1"/>
</dbReference>
<dbReference type="SMART" id="SM00760">
    <property type="entry name" value="Bac_DnaA_C"/>
    <property type="match status" value="1"/>
</dbReference>
<evidence type="ECO:0000256" key="7">
    <source>
        <dbReference type="ARBA" id="ARBA00023125"/>
    </source>
</evidence>
<dbReference type="InterPro" id="IPR013159">
    <property type="entry name" value="DnaA_C"/>
</dbReference>
<evidence type="ECO:0000256" key="1">
    <source>
        <dbReference type="ARBA" id="ARBA00006583"/>
    </source>
</evidence>
<comment type="function">
    <text evidence="8 10">Plays an essential role in the initiation and regulation of chromosomal replication. ATP-DnaA binds to the origin of replication (oriC) to initiate formation of the DNA replication initiation complex once per cell cycle. Binds the DnaA box (a 9 base pair repeat at the origin) and separates the double-stranded (ds)DNA. Forms a right-handed helical filament on oriC DNA; dsDNA binds to the exterior of the filament while single-stranded (ss)DNA is stabiized in the filament's interior. The ATP-DnaA-oriC complex binds and stabilizes one strand of the AT-rich DNA unwinding element (DUE), permitting loading of DNA polymerase. After initiation quickly degrades to an ADP-DnaA complex that is not apt for DNA replication. Binds acidic phospholipids.</text>
</comment>
<proteinExistence type="inferred from homology"/>
<evidence type="ECO:0000313" key="15">
    <source>
        <dbReference type="EMBL" id="GAA2134436.1"/>
    </source>
</evidence>
<feature type="compositionally biased region" description="Gly residues" evidence="12">
    <location>
        <begin position="223"/>
        <end position="237"/>
    </location>
</feature>
<accession>A0ABN2YZI3</accession>
<evidence type="ECO:0000256" key="4">
    <source>
        <dbReference type="ARBA" id="ARBA00022741"/>
    </source>
</evidence>
<feature type="compositionally biased region" description="Low complexity" evidence="12">
    <location>
        <begin position="123"/>
        <end position="134"/>
    </location>
</feature>
<dbReference type="InterPro" id="IPR027417">
    <property type="entry name" value="P-loop_NTPase"/>
</dbReference>
<feature type="binding site" evidence="8">
    <location>
        <position position="360"/>
    </location>
    <ligand>
        <name>ATP</name>
        <dbReference type="ChEBI" id="CHEBI:30616"/>
    </ligand>
</feature>
<dbReference type="InterPro" id="IPR038454">
    <property type="entry name" value="DnaA_N_sf"/>
</dbReference>
<evidence type="ECO:0000256" key="5">
    <source>
        <dbReference type="ARBA" id="ARBA00022840"/>
    </source>
</evidence>
<sequence length="656" mass="72157">MADVNSDLVVVWARVVERLVNDTSVGDKDKTWVRRTQPMWMMHDTALLAAPNEFAKQVLEGRLMPQLSETLSREFGRPVRIAVMVDANAVPPAAAPAPAEQPLAEPQPEEWSPQQYREEPDYPARAARPAEPGRWPSAEDYPARDYGRSYEQPTEQGYERGRYDAAGYDQRPAPYGGAQTGGWADQDSGQDTDQGAGQDRGWEQRSPEYRREEPEHRGEPGGREGGGGQGELFGGAYGAPADRPRPGPGRRPPAGAPRPASEQSGPGPLLPDTRPQSGPPARTGGGPPERVPSPGVPAPPGAPPAGGSRKDEPAARLNPKYLFDTFVIGASNRFAHAAAVAVAEAPAKAYNPLFIYGESGLGKTHLLHAIGHYSRSLYPGTRVRYVSSEEFTNEFINSIRDGKADAFRKRYRDMDILLVDDIQFLASKESTQEEFFHTFNTLHNANKQIVLSSDRPPKQLITLEDRLRNRFEWGLITDVTPPELETRIAILRKKAIQEQLNAPADVLEFIASRITRNIRELEGALIRVTAFANLNRAPVDLELAGIVLKDLIPGGDEDAGPEITAQVIMQQTAAYFGLGVDDLCGSSRSRVLVTARQIAMYLCRELTDLSLPKIGAQFGGRDHTTVMHADRKIRSLMAERRSIYNQVTELTNRIKS</sequence>
<feature type="compositionally biased region" description="Basic and acidic residues" evidence="12">
    <location>
        <begin position="200"/>
        <end position="222"/>
    </location>
</feature>
<keyword evidence="6 8" id="KW-0446">Lipid-binding</keyword>
<dbReference type="PROSITE" id="PS01008">
    <property type="entry name" value="DNAA"/>
    <property type="match status" value="1"/>
</dbReference>
<comment type="caution">
    <text evidence="8">Lacks conserved residue(s) required for the propagation of feature annotation.</text>
</comment>
<dbReference type="Proteomes" id="UP001422759">
    <property type="component" value="Unassembled WGS sequence"/>
</dbReference>
<dbReference type="PANTHER" id="PTHR30050:SF2">
    <property type="entry name" value="CHROMOSOMAL REPLICATION INITIATOR PROTEIN DNAA"/>
    <property type="match status" value="1"/>
</dbReference>
<dbReference type="InterPro" id="IPR018312">
    <property type="entry name" value="Chromosome_initiator_DnaA_CS"/>
</dbReference>
<dbReference type="SUPFAM" id="SSF52540">
    <property type="entry name" value="P-loop containing nucleoside triphosphate hydrolases"/>
    <property type="match status" value="1"/>
</dbReference>
<feature type="domain" description="Chromosomal replication initiator DnaA C-terminal" evidence="14">
    <location>
        <begin position="564"/>
        <end position="633"/>
    </location>
</feature>
<dbReference type="InterPro" id="IPR013317">
    <property type="entry name" value="DnaA_dom"/>
</dbReference>
<feature type="compositionally biased region" description="Pro residues" evidence="12">
    <location>
        <begin position="289"/>
        <end position="303"/>
    </location>
</feature>
<evidence type="ECO:0000256" key="6">
    <source>
        <dbReference type="ARBA" id="ARBA00023121"/>
    </source>
</evidence>
<dbReference type="Pfam" id="PF08299">
    <property type="entry name" value="Bac_DnaA_C"/>
    <property type="match status" value="1"/>
</dbReference>
<dbReference type="InterPro" id="IPR001957">
    <property type="entry name" value="Chromosome_initiator_DnaA"/>
</dbReference>
<dbReference type="SMART" id="SM00382">
    <property type="entry name" value="AAA"/>
    <property type="match status" value="1"/>
</dbReference>
<evidence type="ECO:0000256" key="2">
    <source>
        <dbReference type="ARBA" id="ARBA00022490"/>
    </source>
</evidence>
<comment type="caution">
    <text evidence="15">The sequence shown here is derived from an EMBL/GenBank/DDBJ whole genome shotgun (WGS) entry which is preliminary data.</text>
</comment>
<dbReference type="Gene3D" id="3.40.50.300">
    <property type="entry name" value="P-loop containing nucleotide triphosphate hydrolases"/>
    <property type="match status" value="1"/>
</dbReference>
<comment type="subcellular location">
    <subcellularLocation>
        <location evidence="8">Cytoplasm</location>
    </subcellularLocation>
</comment>
<evidence type="ECO:0000259" key="13">
    <source>
        <dbReference type="SMART" id="SM00382"/>
    </source>
</evidence>
<dbReference type="CDD" id="cd00009">
    <property type="entry name" value="AAA"/>
    <property type="match status" value="1"/>
</dbReference>
<keyword evidence="16" id="KW-1185">Reference proteome</keyword>
<protein>
    <recommendedName>
        <fullName evidence="8 9">Chromosomal replication initiator protein DnaA</fullName>
    </recommendedName>
</protein>
<evidence type="ECO:0000256" key="12">
    <source>
        <dbReference type="SAM" id="MobiDB-lite"/>
    </source>
</evidence>
<evidence type="ECO:0000256" key="9">
    <source>
        <dbReference type="NCBIfam" id="TIGR00362"/>
    </source>
</evidence>
<dbReference type="Pfam" id="PF00308">
    <property type="entry name" value="Bac_DnaA"/>
    <property type="match status" value="1"/>
</dbReference>
<comment type="similarity">
    <text evidence="1 8 11">Belongs to the DnaA family.</text>
</comment>
<dbReference type="Gene3D" id="3.30.300.180">
    <property type="match status" value="1"/>
</dbReference>
<comment type="subunit">
    <text evidence="8">Oligomerizes as a right-handed, spiral filament on DNA at oriC.</text>
</comment>
<reference evidence="15 16" key="1">
    <citation type="journal article" date="2019" name="Int. J. Syst. Evol. Microbiol.">
        <title>The Global Catalogue of Microorganisms (GCM) 10K type strain sequencing project: providing services to taxonomists for standard genome sequencing and annotation.</title>
        <authorList>
            <consortium name="The Broad Institute Genomics Platform"/>
            <consortium name="The Broad Institute Genome Sequencing Center for Infectious Disease"/>
            <person name="Wu L."/>
            <person name="Ma J."/>
        </authorList>
    </citation>
    <scope>NUCLEOTIDE SEQUENCE [LARGE SCALE GENOMIC DNA]</scope>
    <source>
        <strain evidence="15 16">JCM 14560</strain>
    </source>
</reference>
<dbReference type="RefSeq" id="WP_344461435.1">
    <property type="nucleotide sequence ID" value="NZ_BAAANT010000004.1"/>
</dbReference>
<evidence type="ECO:0000256" key="11">
    <source>
        <dbReference type="RuleBase" id="RU004227"/>
    </source>
</evidence>
<dbReference type="InterPro" id="IPR010921">
    <property type="entry name" value="Trp_repressor/repl_initiator"/>
</dbReference>
<keyword evidence="7 8" id="KW-0238">DNA-binding</keyword>
<comment type="domain">
    <text evidence="8">Domain I is involved in oligomerization and binding regulators, domain II is flexibile and of varying length in different bacteria, domain III forms the AAA+ region, while domain IV binds dsDNA.</text>
</comment>
<gene>
    <name evidence="8" type="primary">dnaA</name>
    <name evidence="15" type="ORF">GCM10009760_11790</name>
</gene>
<name>A0ABN2YZI3_9ACTN</name>
<evidence type="ECO:0000256" key="3">
    <source>
        <dbReference type="ARBA" id="ARBA00022705"/>
    </source>
</evidence>
<feature type="region of interest" description="Disordered" evidence="12">
    <location>
        <begin position="92"/>
        <end position="313"/>
    </location>
</feature>
<feature type="binding site" evidence="8">
    <location>
        <position position="364"/>
    </location>
    <ligand>
        <name>ATP</name>
        <dbReference type="ChEBI" id="CHEBI:30616"/>
    </ligand>
</feature>
<feature type="domain" description="AAA+ ATPase" evidence="13">
    <location>
        <begin position="349"/>
        <end position="477"/>
    </location>
</feature>
<dbReference type="Gene3D" id="1.10.8.60">
    <property type="match status" value="1"/>
</dbReference>
<feature type="binding site" evidence="8">
    <location>
        <position position="363"/>
    </location>
    <ligand>
        <name>ATP</name>
        <dbReference type="ChEBI" id="CHEBI:30616"/>
    </ligand>
</feature>
<evidence type="ECO:0000256" key="8">
    <source>
        <dbReference type="HAMAP-Rule" id="MF_00377"/>
    </source>
</evidence>
<dbReference type="Gene3D" id="1.10.1750.10">
    <property type="match status" value="1"/>
</dbReference>
<dbReference type="NCBIfam" id="NF010686">
    <property type="entry name" value="PRK14086.1"/>
    <property type="match status" value="1"/>
</dbReference>
<keyword evidence="2 8" id="KW-0963">Cytoplasm</keyword>
<keyword evidence="4 8" id="KW-0547">Nucleotide-binding</keyword>
<dbReference type="PRINTS" id="PR00051">
    <property type="entry name" value="DNAA"/>
</dbReference>
<dbReference type="HAMAP" id="MF_00377">
    <property type="entry name" value="DnaA_bact"/>
    <property type="match status" value="1"/>
</dbReference>
<dbReference type="PANTHER" id="PTHR30050">
    <property type="entry name" value="CHROMOSOMAL REPLICATION INITIATOR PROTEIN DNAA"/>
    <property type="match status" value="1"/>
</dbReference>
<dbReference type="SUPFAM" id="SSF48295">
    <property type="entry name" value="TrpR-like"/>
    <property type="match status" value="1"/>
</dbReference>